<dbReference type="GeneID" id="28819066"/>
<dbReference type="Gene3D" id="3.30.420.10">
    <property type="entry name" value="Ribonuclease H-like superfamily/Ribonuclease H"/>
    <property type="match status" value="1"/>
</dbReference>
<feature type="non-terminal residue" evidence="2">
    <location>
        <position position="1"/>
    </location>
</feature>
<evidence type="ECO:0000259" key="1">
    <source>
        <dbReference type="Pfam" id="PF13358"/>
    </source>
</evidence>
<dbReference type="AlphaFoldDB" id="A0A194XAN4"/>
<feature type="domain" description="Tc1-like transposase DDE" evidence="1">
    <location>
        <begin position="3"/>
        <end position="40"/>
    </location>
</feature>
<gene>
    <name evidence="2" type="ORF">LY89DRAFT_585777</name>
</gene>
<reference evidence="2 3" key="1">
    <citation type="submission" date="2015-10" db="EMBL/GenBank/DDBJ databases">
        <title>Full genome of DAOMC 229536 Phialocephala scopiformis, a fungal endophyte of spruce producing the potent anti-insectan compound rugulosin.</title>
        <authorList>
            <consortium name="DOE Joint Genome Institute"/>
            <person name="Walker A.K."/>
            <person name="Frasz S.L."/>
            <person name="Seifert K.A."/>
            <person name="Miller J.D."/>
            <person name="Mondo S.J."/>
            <person name="Labutti K."/>
            <person name="Lipzen A."/>
            <person name="Dockter R."/>
            <person name="Kennedy M."/>
            <person name="Grigoriev I.V."/>
            <person name="Spatafora J.W."/>
        </authorList>
    </citation>
    <scope>NUCLEOTIDE SEQUENCE [LARGE SCALE GENOMIC DNA]</scope>
    <source>
        <strain evidence="2 3">CBS 120377</strain>
    </source>
</reference>
<dbReference type="InterPro" id="IPR036397">
    <property type="entry name" value="RNaseH_sf"/>
</dbReference>
<dbReference type="GO" id="GO:0003676">
    <property type="term" value="F:nucleic acid binding"/>
    <property type="evidence" value="ECO:0007669"/>
    <property type="project" value="InterPro"/>
</dbReference>
<proteinExistence type="predicted"/>
<protein>
    <recommendedName>
        <fullName evidence="1">Tc1-like transposase DDE domain-containing protein</fullName>
    </recommendedName>
</protein>
<accession>A0A194XAN4</accession>
<sequence>HGIRGFNWPPSSPDLNLIEKVWRWIKEELKKLPYVLKSKEDLKRELQKLWDRVDSRDFRPYIERLTCKIEDVIAVRGLATIH</sequence>
<evidence type="ECO:0000313" key="3">
    <source>
        <dbReference type="Proteomes" id="UP000070700"/>
    </source>
</evidence>
<dbReference type="OrthoDB" id="440104at2759"/>
<dbReference type="InterPro" id="IPR038717">
    <property type="entry name" value="Tc1-like_DDE_dom"/>
</dbReference>
<dbReference type="RefSeq" id="XP_018071590.1">
    <property type="nucleotide sequence ID" value="XM_018209340.1"/>
</dbReference>
<dbReference type="Proteomes" id="UP000070700">
    <property type="component" value="Unassembled WGS sequence"/>
</dbReference>
<name>A0A194XAN4_MOLSC</name>
<keyword evidence="3" id="KW-1185">Reference proteome</keyword>
<dbReference type="Pfam" id="PF13358">
    <property type="entry name" value="DDE_3"/>
    <property type="match status" value="1"/>
</dbReference>
<dbReference type="KEGG" id="psco:LY89DRAFT_585777"/>
<dbReference type="InParanoid" id="A0A194XAN4"/>
<organism evidence="2 3">
    <name type="scientific">Mollisia scopiformis</name>
    <name type="common">Conifer needle endophyte fungus</name>
    <name type="synonym">Phialocephala scopiformis</name>
    <dbReference type="NCBI Taxonomy" id="149040"/>
    <lineage>
        <taxon>Eukaryota</taxon>
        <taxon>Fungi</taxon>
        <taxon>Dikarya</taxon>
        <taxon>Ascomycota</taxon>
        <taxon>Pezizomycotina</taxon>
        <taxon>Leotiomycetes</taxon>
        <taxon>Helotiales</taxon>
        <taxon>Mollisiaceae</taxon>
        <taxon>Mollisia</taxon>
    </lineage>
</organism>
<dbReference type="EMBL" id="KQ947415">
    <property type="protein sequence ID" value="KUJ17235.1"/>
    <property type="molecule type" value="Genomic_DNA"/>
</dbReference>
<evidence type="ECO:0000313" key="2">
    <source>
        <dbReference type="EMBL" id="KUJ17235.1"/>
    </source>
</evidence>